<gene>
    <name evidence="2" type="ORF">IV203_026061</name>
</gene>
<evidence type="ECO:0000313" key="3">
    <source>
        <dbReference type="Proteomes" id="UP000693970"/>
    </source>
</evidence>
<protein>
    <submittedName>
        <fullName evidence="2">Uncharacterized protein</fullName>
    </submittedName>
</protein>
<evidence type="ECO:0000313" key="2">
    <source>
        <dbReference type="EMBL" id="KAG7362701.1"/>
    </source>
</evidence>
<comment type="caution">
    <text evidence="2">The sequence shown here is derived from an EMBL/GenBank/DDBJ whole genome shotgun (WGS) entry which is preliminary data.</text>
</comment>
<dbReference type="EMBL" id="JAGRRH010000010">
    <property type="protein sequence ID" value="KAG7362701.1"/>
    <property type="molecule type" value="Genomic_DNA"/>
</dbReference>
<name>A0A9K3LLL9_9STRA</name>
<accession>A0A9K3LLL9</accession>
<dbReference type="AlphaFoldDB" id="A0A9K3LLL9"/>
<organism evidence="2 3">
    <name type="scientific">Nitzschia inconspicua</name>
    <dbReference type="NCBI Taxonomy" id="303405"/>
    <lineage>
        <taxon>Eukaryota</taxon>
        <taxon>Sar</taxon>
        <taxon>Stramenopiles</taxon>
        <taxon>Ochrophyta</taxon>
        <taxon>Bacillariophyta</taxon>
        <taxon>Bacillariophyceae</taxon>
        <taxon>Bacillariophycidae</taxon>
        <taxon>Bacillariales</taxon>
        <taxon>Bacillariaceae</taxon>
        <taxon>Nitzschia</taxon>
    </lineage>
</organism>
<feature type="chain" id="PRO_5039926426" evidence="1">
    <location>
        <begin position="20"/>
        <end position="589"/>
    </location>
</feature>
<reference evidence="2" key="2">
    <citation type="submission" date="2021-04" db="EMBL/GenBank/DDBJ databases">
        <authorList>
            <person name="Podell S."/>
        </authorList>
    </citation>
    <scope>NUCLEOTIDE SEQUENCE</scope>
    <source>
        <strain evidence="2">Hildebrandi</strain>
    </source>
</reference>
<evidence type="ECO:0000256" key="1">
    <source>
        <dbReference type="SAM" id="SignalP"/>
    </source>
</evidence>
<dbReference type="OrthoDB" id="10569856at2759"/>
<reference evidence="2" key="1">
    <citation type="journal article" date="2021" name="Sci. Rep.">
        <title>Diploid genomic architecture of Nitzschia inconspicua, an elite biomass production diatom.</title>
        <authorList>
            <person name="Oliver A."/>
            <person name="Podell S."/>
            <person name="Pinowska A."/>
            <person name="Traller J.C."/>
            <person name="Smith S.R."/>
            <person name="McClure R."/>
            <person name="Beliaev A."/>
            <person name="Bohutskyi P."/>
            <person name="Hill E.A."/>
            <person name="Rabines A."/>
            <person name="Zheng H."/>
            <person name="Allen L.Z."/>
            <person name="Kuo A."/>
            <person name="Grigoriev I.V."/>
            <person name="Allen A.E."/>
            <person name="Hazlebeck D."/>
            <person name="Allen E.E."/>
        </authorList>
    </citation>
    <scope>NUCLEOTIDE SEQUENCE</scope>
    <source>
        <strain evidence="2">Hildebrandi</strain>
    </source>
</reference>
<sequence length="589" mass="63174">MKLAVASVILAQTAQATQGKDVTSRAPLIERLRRLDEFSSSDQPKKMDLKDLRIKREIFTHDNGLSTSFRRDSIFTGILKNLERLQRNVECNPSLKDDADVGVLSCGVGRYCAESADSMMGGFCLTDDKFGGSRRGLQGNTIISELQYACDYGYLINYDCTCNLDADAYSGSTTCTSPSVCSASISACNVNTTGCRSDSYTVIVQGMGSWDAEVCVEYTAPYNQKICYSLMMVDYGQNVSPDCTINFEGNACSSCQAYAKFDSTGQNNETYPAEICYVFDCTNTASGMTGNTCELPVSTMTLYLDTFGCPACDLCGSNGTMMSPATSVQVLNNTYQCGYIHEVSAMGFFTEASCLYFSSVVQGPCQCENRAEIPEEPVDIYFNETDFPTEEFTMEPSNDTAVPLPTEVCEVCPNGAIVNPDGLLSVPGQTSQISCNELARAGSDGSIPVDVCPAVQDLAAVPCCGKEEATLEPEAGDFLGEPCNPCGPDREMTKVDGIVSIPMQGMFSCQELSIMGRVAEEDEDWCVLIRPFVQTPCGCQSTVPTSSPTAGSPMVEIDVANLVDSASSSLSGWILVAAGVSSVLLSFLL</sequence>
<dbReference type="Proteomes" id="UP000693970">
    <property type="component" value="Unassembled WGS sequence"/>
</dbReference>
<proteinExistence type="predicted"/>
<keyword evidence="1" id="KW-0732">Signal</keyword>
<feature type="signal peptide" evidence="1">
    <location>
        <begin position="1"/>
        <end position="19"/>
    </location>
</feature>
<keyword evidence="3" id="KW-1185">Reference proteome</keyword>